<comment type="caution">
    <text evidence="2">The sequence shown here is derived from an EMBL/GenBank/DDBJ whole genome shotgun (WGS) entry which is preliminary data.</text>
</comment>
<feature type="transmembrane region" description="Helical" evidence="1">
    <location>
        <begin position="132"/>
        <end position="151"/>
    </location>
</feature>
<evidence type="ECO:0000256" key="1">
    <source>
        <dbReference type="SAM" id="Phobius"/>
    </source>
</evidence>
<keyword evidence="1" id="KW-0472">Membrane</keyword>
<feature type="transmembrane region" description="Helical" evidence="1">
    <location>
        <begin position="73"/>
        <end position="92"/>
    </location>
</feature>
<evidence type="ECO:0000313" key="2">
    <source>
        <dbReference type="EMBL" id="MCK2215486.1"/>
    </source>
</evidence>
<name>A0ABT0FT12_9ACTN</name>
<dbReference type="EMBL" id="JAKRKC020000001">
    <property type="protein sequence ID" value="MCK2215486.1"/>
    <property type="molecule type" value="Genomic_DNA"/>
</dbReference>
<keyword evidence="1" id="KW-1133">Transmembrane helix</keyword>
<protein>
    <submittedName>
        <fullName evidence="2">Uncharacterized protein</fullName>
    </submittedName>
</protein>
<dbReference type="RefSeq" id="WP_242375993.1">
    <property type="nucleotide sequence ID" value="NZ_JAKRKC020000001.1"/>
</dbReference>
<feature type="transmembrane region" description="Helical" evidence="1">
    <location>
        <begin position="31"/>
        <end position="52"/>
    </location>
</feature>
<keyword evidence="3" id="KW-1185">Reference proteome</keyword>
<feature type="transmembrane region" description="Helical" evidence="1">
    <location>
        <begin position="98"/>
        <end position="120"/>
    </location>
</feature>
<proteinExistence type="predicted"/>
<dbReference type="Proteomes" id="UP001317259">
    <property type="component" value="Unassembled WGS sequence"/>
</dbReference>
<sequence length="152" mass="16333">MADISYFEAWSVWFDGRSTIGSELLGLPMIWWGRFGKILSFVSGASVVVDLIGPERLSRYGDRLIRFVGRRGAFLPGAVAGAVTAAVVLAITEVAGTGWWLRAAVGLVLGTAAGSLVMQVGQAVRRPEFPSATRWMSLALFVVGFHFDLLAS</sequence>
<organism evidence="2 3">
    <name type="scientific">Actinomadura luzonensis</name>
    <dbReference type="NCBI Taxonomy" id="2805427"/>
    <lineage>
        <taxon>Bacteria</taxon>
        <taxon>Bacillati</taxon>
        <taxon>Actinomycetota</taxon>
        <taxon>Actinomycetes</taxon>
        <taxon>Streptosporangiales</taxon>
        <taxon>Thermomonosporaceae</taxon>
        <taxon>Actinomadura</taxon>
    </lineage>
</organism>
<accession>A0ABT0FT12</accession>
<reference evidence="2 3" key="1">
    <citation type="submission" date="2022-04" db="EMBL/GenBank/DDBJ databases">
        <title>Genome draft of Actinomadura sp. ATCC 31491.</title>
        <authorList>
            <person name="Shi X."/>
            <person name="Du Y."/>
        </authorList>
    </citation>
    <scope>NUCLEOTIDE SEQUENCE [LARGE SCALE GENOMIC DNA]</scope>
    <source>
        <strain evidence="2 3">ATCC 31491</strain>
    </source>
</reference>
<gene>
    <name evidence="2" type="ORF">MF672_017065</name>
</gene>
<keyword evidence="1" id="KW-0812">Transmembrane</keyword>
<evidence type="ECO:0000313" key="3">
    <source>
        <dbReference type="Proteomes" id="UP001317259"/>
    </source>
</evidence>